<sequence>MSITNSSHIVITESTFNHVQGNQVNINLNAGRAVVKRTKYDQFRQVIRGDMITLKELSSEEIAGWEWSWKYRKVTGKRKARRTICTIEVYPDRQSKFTAVMYEGKDAKWFWKNEFENFSRTRTPLVTQLFGINRSEIPTLIFHDELIPYANVFNKESIWMGIYIKHLMMNIRCNPNNLWINTASGVFFIGPNGPSTPYPHSGAIGSITVPTTVDMLKDDTCLRFFASFGSTFDNIVVECAYISVRSIYLDDLVSVTVEDRQYKDPDHPNWRLVIDYYLRNPVWRDSWWRNHWWCDPLWCKPLWCNPWWIRPDYLPMKVIGELRFDAVYSPSMEAVARWPRGVGSLWEWQEHNRMGLVEETVLDDGLTRFQLDLTRGQNVQIVAYYDRLKFWKGWLLQSSRVFDAIEVAEGKENFFVALPSYVAIYPADSRTLHNDEHPVKETPPTPIYLFLHPLPMSVPELASWTNRRLYFWSFDKTGQSQMSEEECERWGLPVLTVRTHCSQESVKLYSWTTHIYTTFRDWQKARGFDPATSDWARHMGFPEWEIVGARKVQEEKKASISWWEAIAESGISAFGI</sequence>
<evidence type="ECO:0000313" key="2">
    <source>
        <dbReference type="Proteomes" id="UP000054988"/>
    </source>
</evidence>
<accession>A0A0W0GBF0</accession>
<reference evidence="1 2" key="1">
    <citation type="submission" date="2015-12" db="EMBL/GenBank/DDBJ databases">
        <title>Draft genome sequence of Moniliophthora roreri, the causal agent of frosty pod rot of cacao.</title>
        <authorList>
            <person name="Aime M.C."/>
            <person name="Diaz-Valderrama J.R."/>
            <person name="Kijpornyongpan T."/>
            <person name="Phillips-Mora W."/>
        </authorList>
    </citation>
    <scope>NUCLEOTIDE SEQUENCE [LARGE SCALE GENOMIC DNA]</scope>
    <source>
        <strain evidence="1 2">MCA 2952</strain>
    </source>
</reference>
<protein>
    <submittedName>
        <fullName evidence="1">Uncharacterized protein</fullName>
    </submittedName>
</protein>
<dbReference type="AlphaFoldDB" id="A0A0W0GBF0"/>
<name>A0A0W0GBF0_MONRR</name>
<evidence type="ECO:0000313" key="1">
    <source>
        <dbReference type="EMBL" id="KTB45875.1"/>
    </source>
</evidence>
<organism evidence="1 2">
    <name type="scientific">Moniliophthora roreri</name>
    <name type="common">Frosty pod rot fungus</name>
    <name type="synonym">Monilia roreri</name>
    <dbReference type="NCBI Taxonomy" id="221103"/>
    <lineage>
        <taxon>Eukaryota</taxon>
        <taxon>Fungi</taxon>
        <taxon>Dikarya</taxon>
        <taxon>Basidiomycota</taxon>
        <taxon>Agaricomycotina</taxon>
        <taxon>Agaricomycetes</taxon>
        <taxon>Agaricomycetidae</taxon>
        <taxon>Agaricales</taxon>
        <taxon>Marasmiineae</taxon>
        <taxon>Marasmiaceae</taxon>
        <taxon>Moniliophthora</taxon>
    </lineage>
</organism>
<comment type="caution">
    <text evidence="1">The sequence shown here is derived from an EMBL/GenBank/DDBJ whole genome shotgun (WGS) entry which is preliminary data.</text>
</comment>
<dbReference type="Proteomes" id="UP000054988">
    <property type="component" value="Unassembled WGS sequence"/>
</dbReference>
<dbReference type="EMBL" id="LATX01000577">
    <property type="protein sequence ID" value="KTB45875.1"/>
    <property type="molecule type" value="Genomic_DNA"/>
</dbReference>
<proteinExistence type="predicted"/>
<gene>
    <name evidence="1" type="ORF">WG66_1546</name>
</gene>